<comment type="caution">
    <text evidence="2">The sequence shown here is derived from an EMBL/GenBank/DDBJ whole genome shotgun (WGS) entry which is preliminary data.</text>
</comment>
<organism evidence="2 3">
    <name type="scientific">Hyalangium rubrum</name>
    <dbReference type="NCBI Taxonomy" id="3103134"/>
    <lineage>
        <taxon>Bacteria</taxon>
        <taxon>Pseudomonadati</taxon>
        <taxon>Myxococcota</taxon>
        <taxon>Myxococcia</taxon>
        <taxon>Myxococcales</taxon>
        <taxon>Cystobacterineae</taxon>
        <taxon>Archangiaceae</taxon>
        <taxon>Hyalangium</taxon>
    </lineage>
</organism>
<feature type="region of interest" description="Disordered" evidence="1">
    <location>
        <begin position="61"/>
        <end position="84"/>
    </location>
</feature>
<evidence type="ECO:0000313" key="3">
    <source>
        <dbReference type="Proteomes" id="UP001291309"/>
    </source>
</evidence>
<accession>A0ABU5GVN0</accession>
<evidence type="ECO:0000313" key="2">
    <source>
        <dbReference type="EMBL" id="MDY7225242.1"/>
    </source>
</evidence>
<reference evidence="2 3" key="1">
    <citation type="submission" date="2023-12" db="EMBL/GenBank/DDBJ databases">
        <title>the genome sequence of Hyalangium sp. s54d21.</title>
        <authorList>
            <person name="Zhang X."/>
        </authorList>
    </citation>
    <scope>NUCLEOTIDE SEQUENCE [LARGE SCALE GENOMIC DNA]</scope>
    <source>
        <strain evidence="3">s54d21</strain>
    </source>
</reference>
<proteinExistence type="predicted"/>
<protein>
    <submittedName>
        <fullName evidence="2">Uncharacterized protein</fullName>
    </submittedName>
</protein>
<gene>
    <name evidence="2" type="ORF">SYV04_02570</name>
</gene>
<keyword evidence="3" id="KW-1185">Reference proteome</keyword>
<dbReference type="Proteomes" id="UP001291309">
    <property type="component" value="Unassembled WGS sequence"/>
</dbReference>
<evidence type="ECO:0000256" key="1">
    <source>
        <dbReference type="SAM" id="MobiDB-lite"/>
    </source>
</evidence>
<dbReference type="RefSeq" id="WP_321543958.1">
    <property type="nucleotide sequence ID" value="NZ_JAXIVS010000001.1"/>
</dbReference>
<sequence>MTPTPCQRTVLASSPSSEVTRCSCGHIHLSVGPVTIRMDEDMLHAAWHTLGDALRSLASLPTPSTSEVAHPAAAGRRAPGEWEQ</sequence>
<dbReference type="EMBL" id="JAXIVS010000001">
    <property type="protein sequence ID" value="MDY7225242.1"/>
    <property type="molecule type" value="Genomic_DNA"/>
</dbReference>
<name>A0ABU5GVN0_9BACT</name>